<dbReference type="Proteomes" id="UP000016307">
    <property type="component" value="Unassembled WGS sequence"/>
</dbReference>
<feature type="domain" description="Bacterial transcriptional activator" evidence="2">
    <location>
        <begin position="317"/>
        <end position="456"/>
    </location>
</feature>
<evidence type="ECO:0000313" key="4">
    <source>
        <dbReference type="Proteomes" id="UP000016307"/>
    </source>
</evidence>
<dbReference type="SMART" id="SM01043">
    <property type="entry name" value="BTAD"/>
    <property type="match status" value="1"/>
</dbReference>
<dbReference type="EMBL" id="AOSS01000105">
    <property type="protein sequence ID" value="ERF57323.1"/>
    <property type="molecule type" value="Genomic_DNA"/>
</dbReference>
<proteinExistence type="predicted"/>
<feature type="compositionally biased region" description="Basic and acidic residues" evidence="1">
    <location>
        <begin position="186"/>
        <end position="202"/>
    </location>
</feature>
<keyword evidence="4" id="KW-1185">Reference proteome</keyword>
<evidence type="ECO:0000313" key="3">
    <source>
        <dbReference type="EMBL" id="ERF57323.1"/>
    </source>
</evidence>
<evidence type="ECO:0000259" key="2">
    <source>
        <dbReference type="SMART" id="SM01043"/>
    </source>
</evidence>
<feature type="region of interest" description="Disordered" evidence="1">
    <location>
        <begin position="136"/>
        <end position="204"/>
    </location>
</feature>
<organism evidence="3 4">
    <name type="scientific">Cutibacterium granulosum DSM 20700</name>
    <dbReference type="NCBI Taxonomy" id="1160719"/>
    <lineage>
        <taxon>Bacteria</taxon>
        <taxon>Bacillati</taxon>
        <taxon>Actinomycetota</taxon>
        <taxon>Actinomycetes</taxon>
        <taxon>Propionibacteriales</taxon>
        <taxon>Propionibacteriaceae</taxon>
        <taxon>Cutibacterium</taxon>
    </lineage>
</organism>
<accession>U1FCL4</accession>
<dbReference type="SUPFAM" id="SSF48452">
    <property type="entry name" value="TPR-like"/>
    <property type="match status" value="1"/>
</dbReference>
<name>U1FCL4_9ACTN</name>
<dbReference type="PATRIC" id="fig|1160719.4.peg.638"/>
<protein>
    <recommendedName>
        <fullName evidence="2">Bacterial transcriptional activator domain-containing protein</fullName>
    </recommendedName>
</protein>
<dbReference type="Gene3D" id="1.25.40.10">
    <property type="entry name" value="Tetratricopeptide repeat domain"/>
    <property type="match status" value="1"/>
</dbReference>
<dbReference type="InterPro" id="IPR005158">
    <property type="entry name" value="BTAD"/>
</dbReference>
<gene>
    <name evidence="3" type="ORF">H641_03310</name>
</gene>
<comment type="caution">
    <text evidence="3">The sequence shown here is derived from an EMBL/GenBank/DDBJ whole genome shotgun (WGS) entry which is preliminary data.</text>
</comment>
<feature type="non-terminal residue" evidence="3">
    <location>
        <position position="1"/>
    </location>
</feature>
<sequence>RWLAQIGIEDVQPMTTDEVSRALQWWTSRAHPHSHDMAAPEVVRVILADEPIDVDDVAAVRAAGMVLVQLGSASGGLVIHVAERAGRERPGVAERTRPGASQLVGQMGRTTFEVQGVDRPMRRAIVDLVELTGQQADEPAPWWDGGTAHGSPGPDGLTPDSSGEVLDNDESGGDPPRTALLQPSHNMDEPPDREPARIRRPEPITGKVLLEDTMTTNPSSSAGPSPVLRLLGPVDLVGARGQIPSKARRQCLEYAAWILAHPGARSTQMSDSLLVAETTRRSNLSRLRRWLGNDDSGEPYLADAYDGRLRLCDEITTDWEHLEVLIAAGVARATDAALAGALDLVRGAPLADAAPGQWLWAEEWRLEMVQTIRDIGAELARRRMAEGDLDGARRAVNRALSACPQDEVLLTTQIRIAHLADDRCETERLVYLLARQARRIGVDLSDETVTVLQEVMEGRPRTRVV</sequence>
<reference evidence="3 4" key="1">
    <citation type="journal article" date="2013" name="BMC Genomics">
        <title>Comparative genomics reveals distinct host-interacting traits of three major human-associated propionibacteria.</title>
        <authorList>
            <person name="Mak T.N."/>
            <person name="Schmid M."/>
            <person name="Brzuszkiewicz E."/>
            <person name="Zeng G."/>
            <person name="Meyer R."/>
            <person name="Sfanos K.S."/>
            <person name="Brinkmann V."/>
            <person name="Meyer T.F."/>
            <person name="Bruggemann H."/>
        </authorList>
    </citation>
    <scope>NUCLEOTIDE SEQUENCE [LARGE SCALE GENOMIC DNA]</scope>
    <source>
        <strain evidence="3 4">DSM 20700</strain>
    </source>
</reference>
<evidence type="ECO:0000256" key="1">
    <source>
        <dbReference type="SAM" id="MobiDB-lite"/>
    </source>
</evidence>
<dbReference type="RefSeq" id="WP_021103680.1">
    <property type="nucleotide sequence ID" value="NZ_AOSS01000105.1"/>
</dbReference>
<dbReference type="AlphaFoldDB" id="U1FCL4"/>
<dbReference type="InterPro" id="IPR011990">
    <property type="entry name" value="TPR-like_helical_dom_sf"/>
</dbReference>